<evidence type="ECO:0000313" key="12">
    <source>
        <dbReference type="EMBL" id="KAF2265248.1"/>
    </source>
</evidence>
<dbReference type="Pfam" id="PF00153">
    <property type="entry name" value="Mito_carr"/>
    <property type="match status" value="3"/>
</dbReference>
<organism evidence="12 13">
    <name type="scientific">Lojkania enalia</name>
    <dbReference type="NCBI Taxonomy" id="147567"/>
    <lineage>
        <taxon>Eukaryota</taxon>
        <taxon>Fungi</taxon>
        <taxon>Dikarya</taxon>
        <taxon>Ascomycota</taxon>
        <taxon>Pezizomycotina</taxon>
        <taxon>Dothideomycetes</taxon>
        <taxon>Pleosporomycetidae</taxon>
        <taxon>Pleosporales</taxon>
        <taxon>Pleosporales incertae sedis</taxon>
        <taxon>Lojkania</taxon>
    </lineage>
</organism>
<dbReference type="AlphaFoldDB" id="A0A9P4KCP1"/>
<name>A0A9P4KCP1_9PLEO</name>
<keyword evidence="4 10" id="KW-0812">Transmembrane</keyword>
<evidence type="ECO:0000256" key="1">
    <source>
        <dbReference type="ARBA" id="ARBA00004448"/>
    </source>
</evidence>
<sequence length="303" mass="33042">MAAPVISHTGEVPQKIVKGKSKEPVWLGGAAASMAACFTHPLDQTKYRMQVRPYRVSLVRAVHAFAVRDGIPSLWNGLSGSILRQSTYSTTRFALYELFSNKLLSIAPSNNGRLSSQGTVVCAGLAGGVAGLVGNPAEIVLVRMCADGARPSSERYNYRNLVDAFIRIRREDGLGAYFRGLGPNIVRSILMNVSQIATYAETKKLLTRRFGFGDDIKTHVYASLVAGTVATTMCAPADVLKSRLQNASGVTGNEVSILRYIFETSKKEGPDFLMRGWTPAWLRLAPSTVLTFVFMEKLKSLFV</sequence>
<dbReference type="InterPro" id="IPR023395">
    <property type="entry name" value="MCP_dom_sf"/>
</dbReference>
<dbReference type="Gene3D" id="1.50.40.10">
    <property type="entry name" value="Mitochondrial carrier domain"/>
    <property type="match status" value="1"/>
</dbReference>
<comment type="similarity">
    <text evidence="2 11">Belongs to the mitochondrial carrier (TC 2.A.29) family.</text>
</comment>
<keyword evidence="6" id="KW-0999">Mitochondrion inner membrane</keyword>
<proteinExistence type="inferred from homology"/>
<reference evidence="13" key="1">
    <citation type="journal article" date="2020" name="Stud. Mycol.">
        <title>101 Dothideomycetes genomes: A test case for predicting lifestyles and emergence of pathogens.</title>
        <authorList>
            <person name="Haridas S."/>
            <person name="Albert R."/>
            <person name="Binder M."/>
            <person name="Bloem J."/>
            <person name="LaButti K."/>
            <person name="Salamov A."/>
            <person name="Andreopoulos B."/>
            <person name="Baker S."/>
            <person name="Barry K."/>
            <person name="Bills G."/>
            <person name="Bluhm B."/>
            <person name="Cannon C."/>
            <person name="Castanera R."/>
            <person name="Culley D."/>
            <person name="Daum C."/>
            <person name="Ezra D."/>
            <person name="Gonzalez J."/>
            <person name="Henrissat B."/>
            <person name="Kuo A."/>
            <person name="Liang C."/>
            <person name="Lipzen A."/>
            <person name="Lutzoni F."/>
            <person name="Magnuson J."/>
            <person name="Mondo S."/>
            <person name="Nolan M."/>
            <person name="Ohm R."/>
            <person name="Pangilinan J."/>
            <person name="Park H.-J."/>
            <person name="Ramirez L."/>
            <person name="Alfaro M."/>
            <person name="Sun H."/>
            <person name="Tritt A."/>
            <person name="Yoshinaga Y."/>
            <person name="Zwiers L.-H."/>
            <person name="Turgeon B."/>
            <person name="Goodwin S."/>
            <person name="Spatafora J."/>
            <person name="Crous P."/>
            <person name="Grigoriev I."/>
        </authorList>
    </citation>
    <scope>NUCLEOTIDE SEQUENCE [LARGE SCALE GENOMIC DNA]</scope>
    <source>
        <strain evidence="13">CBS 304.66</strain>
    </source>
</reference>
<feature type="repeat" description="Solcar" evidence="10">
    <location>
        <begin position="23"/>
        <end position="102"/>
    </location>
</feature>
<dbReference type="InterPro" id="IPR018108">
    <property type="entry name" value="MCP_transmembrane"/>
</dbReference>
<dbReference type="GO" id="GO:0005743">
    <property type="term" value="C:mitochondrial inner membrane"/>
    <property type="evidence" value="ECO:0007669"/>
    <property type="project" value="UniProtKB-SubCell"/>
</dbReference>
<evidence type="ECO:0000256" key="7">
    <source>
        <dbReference type="ARBA" id="ARBA00022989"/>
    </source>
</evidence>
<comment type="subcellular location">
    <subcellularLocation>
        <location evidence="1">Mitochondrion inner membrane</location>
        <topology evidence="1">Multi-pass membrane protein</topology>
    </subcellularLocation>
</comment>
<dbReference type="GO" id="GO:0055085">
    <property type="term" value="P:transmembrane transport"/>
    <property type="evidence" value="ECO:0007669"/>
    <property type="project" value="InterPro"/>
</dbReference>
<keyword evidence="7" id="KW-1133">Transmembrane helix</keyword>
<evidence type="ECO:0000313" key="13">
    <source>
        <dbReference type="Proteomes" id="UP000800093"/>
    </source>
</evidence>
<feature type="repeat" description="Solcar" evidence="10">
    <location>
        <begin position="118"/>
        <end position="205"/>
    </location>
</feature>
<evidence type="ECO:0000256" key="8">
    <source>
        <dbReference type="ARBA" id="ARBA00023128"/>
    </source>
</evidence>
<dbReference type="PRINTS" id="PR00784">
    <property type="entry name" value="MTUNCOUPLING"/>
</dbReference>
<evidence type="ECO:0000256" key="6">
    <source>
        <dbReference type="ARBA" id="ARBA00022792"/>
    </source>
</evidence>
<evidence type="ECO:0000256" key="3">
    <source>
        <dbReference type="ARBA" id="ARBA00022448"/>
    </source>
</evidence>
<evidence type="ECO:0000256" key="5">
    <source>
        <dbReference type="ARBA" id="ARBA00022737"/>
    </source>
</evidence>
<evidence type="ECO:0000256" key="11">
    <source>
        <dbReference type="RuleBase" id="RU000488"/>
    </source>
</evidence>
<keyword evidence="9 10" id="KW-0472">Membrane</keyword>
<keyword evidence="3 11" id="KW-0813">Transport</keyword>
<dbReference type="Proteomes" id="UP000800093">
    <property type="component" value="Unassembled WGS sequence"/>
</dbReference>
<keyword evidence="8" id="KW-0496">Mitochondrion</keyword>
<evidence type="ECO:0000256" key="4">
    <source>
        <dbReference type="ARBA" id="ARBA00022692"/>
    </source>
</evidence>
<feature type="repeat" description="Solcar" evidence="10">
    <location>
        <begin position="214"/>
        <end position="301"/>
    </location>
</feature>
<dbReference type="EMBL" id="ML986610">
    <property type="protein sequence ID" value="KAF2265248.1"/>
    <property type="molecule type" value="Genomic_DNA"/>
</dbReference>
<dbReference type="InterPro" id="IPR002067">
    <property type="entry name" value="MCP"/>
</dbReference>
<keyword evidence="5" id="KW-0677">Repeat</keyword>
<protein>
    <submittedName>
        <fullName evidence="12">Mitochondrial carrier</fullName>
    </submittedName>
</protein>
<comment type="caution">
    <text evidence="12">The sequence shown here is derived from an EMBL/GenBank/DDBJ whole genome shotgun (WGS) entry which is preliminary data.</text>
</comment>
<dbReference type="InterPro" id="IPR050391">
    <property type="entry name" value="Mito_Metabolite_Transporter"/>
</dbReference>
<gene>
    <name evidence="12" type="ORF">CC78DRAFT_494007</name>
</gene>
<dbReference type="OrthoDB" id="448427at2759"/>
<dbReference type="PROSITE" id="PS50920">
    <property type="entry name" value="SOLCAR"/>
    <property type="match status" value="3"/>
</dbReference>
<evidence type="ECO:0000256" key="9">
    <source>
        <dbReference type="ARBA" id="ARBA00023136"/>
    </source>
</evidence>
<dbReference type="SUPFAM" id="SSF103506">
    <property type="entry name" value="Mitochondrial carrier"/>
    <property type="match status" value="1"/>
</dbReference>
<evidence type="ECO:0000256" key="2">
    <source>
        <dbReference type="ARBA" id="ARBA00006375"/>
    </source>
</evidence>
<evidence type="ECO:0000256" key="10">
    <source>
        <dbReference type="PROSITE-ProRule" id="PRU00282"/>
    </source>
</evidence>
<dbReference type="PANTHER" id="PTHR45618">
    <property type="entry name" value="MITOCHONDRIAL DICARBOXYLATE CARRIER-RELATED"/>
    <property type="match status" value="1"/>
</dbReference>
<accession>A0A9P4KCP1</accession>
<keyword evidence="13" id="KW-1185">Reference proteome</keyword>